<comment type="similarity">
    <text evidence="1">Belongs to the LysR transcriptional regulatory family.</text>
</comment>
<name>A0A401ZT71_9CHLR</name>
<dbReference type="Proteomes" id="UP000287224">
    <property type="component" value="Unassembled WGS sequence"/>
</dbReference>
<dbReference type="FunFam" id="1.10.10.10:FF:000001">
    <property type="entry name" value="LysR family transcriptional regulator"/>
    <property type="match status" value="1"/>
</dbReference>
<keyword evidence="2" id="KW-0805">Transcription regulation</keyword>
<keyword evidence="3" id="KW-0238">DNA-binding</keyword>
<dbReference type="InterPro" id="IPR050950">
    <property type="entry name" value="HTH-type_LysR_regulators"/>
</dbReference>
<protein>
    <submittedName>
        <fullName evidence="6">LysR family transcriptional regulator</fullName>
    </submittedName>
</protein>
<evidence type="ECO:0000256" key="1">
    <source>
        <dbReference type="ARBA" id="ARBA00009437"/>
    </source>
</evidence>
<dbReference type="Gene3D" id="1.10.10.10">
    <property type="entry name" value="Winged helix-like DNA-binding domain superfamily/Winged helix DNA-binding domain"/>
    <property type="match status" value="1"/>
</dbReference>
<dbReference type="InterPro" id="IPR036388">
    <property type="entry name" value="WH-like_DNA-bd_sf"/>
</dbReference>
<evidence type="ECO:0000256" key="2">
    <source>
        <dbReference type="ARBA" id="ARBA00023015"/>
    </source>
</evidence>
<evidence type="ECO:0000313" key="6">
    <source>
        <dbReference type="EMBL" id="GCE10108.1"/>
    </source>
</evidence>
<sequence>MDLRHLQTFKVIAEAGSFVQAAERLQYAQSTLTLHIQQLEAELGVELFDRQRRKIQLTAAGHTLLIHAQHVLNHVEQMQQDLSDLAAGESGTLRVGMIEPIARLYLMQVMCTFHERYPRIRLTIEILSTNRTHEQLLANQIDLGISTPPPANGGLNFEPILTETPVLLLPENHVLLQQDEIVLSDLCAECLLLTDPPCAYRMAIEQAFMARGLPLAIGIEIGSLEIIKQAVQQGMGVAIMPKLATYHIPDGTVIRRIKDWKLHLPLGLITREVPLPQSKAIQAFSSLFKQAVADAGAAA</sequence>
<evidence type="ECO:0000256" key="4">
    <source>
        <dbReference type="ARBA" id="ARBA00023163"/>
    </source>
</evidence>
<dbReference type="Pfam" id="PF03466">
    <property type="entry name" value="LysR_substrate"/>
    <property type="match status" value="1"/>
</dbReference>
<dbReference type="AlphaFoldDB" id="A0A401ZT71"/>
<dbReference type="InterPro" id="IPR000847">
    <property type="entry name" value="LysR_HTH_N"/>
</dbReference>
<keyword evidence="4" id="KW-0804">Transcription</keyword>
<proteinExistence type="inferred from homology"/>
<accession>A0A401ZT71</accession>
<dbReference type="SUPFAM" id="SSF46785">
    <property type="entry name" value="Winged helix' DNA-binding domain"/>
    <property type="match status" value="1"/>
</dbReference>
<dbReference type="GO" id="GO:0003677">
    <property type="term" value="F:DNA binding"/>
    <property type="evidence" value="ECO:0007669"/>
    <property type="project" value="UniProtKB-KW"/>
</dbReference>
<feature type="domain" description="HTH lysR-type" evidence="5">
    <location>
        <begin position="1"/>
        <end position="58"/>
    </location>
</feature>
<gene>
    <name evidence="6" type="ORF">KDAU_74370</name>
</gene>
<dbReference type="Gene3D" id="3.40.190.290">
    <property type="match status" value="1"/>
</dbReference>
<dbReference type="EMBL" id="BIFQ01000002">
    <property type="protein sequence ID" value="GCE10108.1"/>
    <property type="molecule type" value="Genomic_DNA"/>
</dbReference>
<dbReference type="CDD" id="cd05466">
    <property type="entry name" value="PBP2_LTTR_substrate"/>
    <property type="match status" value="1"/>
</dbReference>
<reference evidence="7" key="1">
    <citation type="submission" date="2018-12" db="EMBL/GenBank/DDBJ databases">
        <title>Tengunoibacter tsumagoiensis gen. nov., sp. nov., Dictyobacter kobayashii sp. nov., D. alpinus sp. nov., and D. joshuensis sp. nov. and description of Dictyobacteraceae fam. nov. within the order Ktedonobacterales isolated from Tengu-no-mugimeshi.</title>
        <authorList>
            <person name="Wang C.M."/>
            <person name="Zheng Y."/>
            <person name="Sakai Y."/>
            <person name="Toyoda A."/>
            <person name="Minakuchi Y."/>
            <person name="Abe K."/>
            <person name="Yokota A."/>
            <person name="Yabe S."/>
        </authorList>
    </citation>
    <scope>NUCLEOTIDE SEQUENCE [LARGE SCALE GENOMIC DNA]</scope>
    <source>
        <strain evidence="7">S-27</strain>
    </source>
</reference>
<comment type="caution">
    <text evidence="6">The sequence shown here is derived from an EMBL/GenBank/DDBJ whole genome shotgun (WGS) entry which is preliminary data.</text>
</comment>
<dbReference type="PROSITE" id="PS50931">
    <property type="entry name" value="HTH_LYSR"/>
    <property type="match status" value="1"/>
</dbReference>
<dbReference type="SUPFAM" id="SSF53850">
    <property type="entry name" value="Periplasmic binding protein-like II"/>
    <property type="match status" value="1"/>
</dbReference>
<dbReference type="GO" id="GO:0003700">
    <property type="term" value="F:DNA-binding transcription factor activity"/>
    <property type="evidence" value="ECO:0007669"/>
    <property type="project" value="InterPro"/>
</dbReference>
<dbReference type="PRINTS" id="PR00039">
    <property type="entry name" value="HTHLYSR"/>
</dbReference>
<dbReference type="GO" id="GO:0005829">
    <property type="term" value="C:cytosol"/>
    <property type="evidence" value="ECO:0007669"/>
    <property type="project" value="TreeGrafter"/>
</dbReference>
<dbReference type="InterPro" id="IPR005119">
    <property type="entry name" value="LysR_subst-bd"/>
</dbReference>
<evidence type="ECO:0000256" key="3">
    <source>
        <dbReference type="ARBA" id="ARBA00023125"/>
    </source>
</evidence>
<evidence type="ECO:0000313" key="7">
    <source>
        <dbReference type="Proteomes" id="UP000287224"/>
    </source>
</evidence>
<dbReference type="Pfam" id="PF00126">
    <property type="entry name" value="HTH_1"/>
    <property type="match status" value="1"/>
</dbReference>
<dbReference type="InterPro" id="IPR036390">
    <property type="entry name" value="WH_DNA-bd_sf"/>
</dbReference>
<dbReference type="PANTHER" id="PTHR30419">
    <property type="entry name" value="HTH-TYPE TRANSCRIPTIONAL REGULATOR YBHD"/>
    <property type="match status" value="1"/>
</dbReference>
<evidence type="ECO:0000259" key="5">
    <source>
        <dbReference type="PROSITE" id="PS50931"/>
    </source>
</evidence>
<dbReference type="RefSeq" id="WP_160146392.1">
    <property type="nucleotide sequence ID" value="NZ_BIFQ01000002.1"/>
</dbReference>
<dbReference type="OrthoDB" id="9803735at2"/>
<organism evidence="6 7">
    <name type="scientific">Dictyobacter aurantiacus</name>
    <dbReference type="NCBI Taxonomy" id="1936993"/>
    <lineage>
        <taxon>Bacteria</taxon>
        <taxon>Bacillati</taxon>
        <taxon>Chloroflexota</taxon>
        <taxon>Ktedonobacteria</taxon>
        <taxon>Ktedonobacterales</taxon>
        <taxon>Dictyobacteraceae</taxon>
        <taxon>Dictyobacter</taxon>
    </lineage>
</organism>
<keyword evidence="7" id="KW-1185">Reference proteome</keyword>